<dbReference type="GO" id="GO:0008270">
    <property type="term" value="F:zinc ion binding"/>
    <property type="evidence" value="ECO:0007669"/>
    <property type="project" value="UniProtKB-KW"/>
</dbReference>
<dbReference type="GO" id="GO:0071014">
    <property type="term" value="C:post-mRNA release spliceosomal complex"/>
    <property type="evidence" value="ECO:0007669"/>
    <property type="project" value="TreeGrafter"/>
</dbReference>
<dbReference type="SUPFAM" id="SSF57756">
    <property type="entry name" value="Retrovirus zinc finger-like domains"/>
    <property type="match status" value="1"/>
</dbReference>
<dbReference type="EMBL" id="KI545891">
    <property type="protein sequence ID" value="EST05639.1"/>
    <property type="molecule type" value="Genomic_DNA"/>
</dbReference>
<keyword evidence="1" id="KW-0507">mRNA processing</keyword>
<dbReference type="OrthoDB" id="444325at2759"/>
<evidence type="ECO:0000256" key="2">
    <source>
        <dbReference type="ARBA" id="ARBA00022723"/>
    </source>
</evidence>
<evidence type="ECO:0000313" key="9">
    <source>
        <dbReference type="Proteomes" id="UP000019377"/>
    </source>
</evidence>
<dbReference type="Pfam" id="PF13696">
    <property type="entry name" value="zf-CCHC_2"/>
    <property type="match status" value="1"/>
</dbReference>
<dbReference type="OMA" id="GHYIRAC"/>
<dbReference type="GO" id="GO:0061632">
    <property type="term" value="F:RNA lariat debranching enzyme activator activity"/>
    <property type="evidence" value="ECO:0007669"/>
    <property type="project" value="TreeGrafter"/>
</dbReference>
<dbReference type="eggNOG" id="KOG2476">
    <property type="taxonomic scope" value="Eukaryota"/>
</dbReference>
<keyword evidence="3" id="KW-0863">Zinc-finger</keyword>
<name>V5EU85_KALBG</name>
<dbReference type="GO" id="GO:0000398">
    <property type="term" value="P:mRNA splicing, via spliceosome"/>
    <property type="evidence" value="ECO:0007669"/>
    <property type="project" value="TreeGrafter"/>
</dbReference>
<evidence type="ECO:0000256" key="3">
    <source>
        <dbReference type="ARBA" id="ARBA00022771"/>
    </source>
</evidence>
<feature type="region of interest" description="Disordered" evidence="5">
    <location>
        <begin position="608"/>
        <end position="628"/>
    </location>
</feature>
<protein>
    <recommendedName>
        <fullName evidence="10">CCHC-type domain-containing protein</fullName>
    </recommendedName>
</protein>
<accession>V5EU85</accession>
<dbReference type="InterPro" id="IPR036875">
    <property type="entry name" value="Znf_CCHC_sf"/>
</dbReference>
<evidence type="ECO:0000259" key="6">
    <source>
        <dbReference type="Pfam" id="PF04677"/>
    </source>
</evidence>
<keyword evidence="4" id="KW-0862">Zinc</keyword>
<evidence type="ECO:0000256" key="4">
    <source>
        <dbReference type="ARBA" id="ARBA00022833"/>
    </source>
</evidence>
<dbReference type="Proteomes" id="UP000019377">
    <property type="component" value="Unassembled WGS sequence"/>
</dbReference>
<dbReference type="InterPro" id="IPR006768">
    <property type="entry name" value="Cwf19-like_C_dom-1"/>
</dbReference>
<sequence>MPQKVLIVGPVNGRLSELASKLQAIESKHGPFTACFVLGDLFKPDKVELDAEIKLPIPTYFYQGSTPPSYPKLEQQATQEGLVKVAPNLYYLQQKSGVVVTPDGLRVAFVGGTWDAKKYAEELENQSGVTLFSPPNPSDPLGGLPDPTARMWGSLAIARLASHACPRYHFALAPSSTDPEPPVGIAGETLDMGAFWERAPYTTDLSSYLPQVADSRGLKTVTRFVSLARFANEKKRRWFLALNLTPADSQQAVILPANSTQTPYSVPAQRPSVNGKRTATQDVEGPNYRFQESRKKPRAEGDNDVPPPGYVCRICNVGGHYIRACPSKQPATQGLSSNAIPVEGGRGNKPSMPLPAGLPAKPAVAERRQLIPVGPSNCWFCLSNPSVAKSLIVAIGGESYLAFPKGGFSHPSINTVDASHLLLVPLAHTSSLLSPAHPVLSLGPAPEEEEERRRTRVEMDETKSRIRSVWGSSSHIMLEWTLVRVRTSSRMTHFQTQLLALLSSVVGQREVVKRLDDALEALPALTVLRKDEDVEGYFNQSTLKEGEEQDGYFHLALHPLEEGGEKRQWLVPLSTTSRFPVQFVRTTLADVFELPHLADWKTAQAAQVAEDGQEGFDEEARDKERSSQFRALLAKQTA</sequence>
<feature type="compositionally biased region" description="Polar residues" evidence="5">
    <location>
        <begin position="271"/>
        <end position="281"/>
    </location>
</feature>
<feature type="compositionally biased region" description="Basic and acidic residues" evidence="5">
    <location>
        <begin position="618"/>
        <end position="627"/>
    </location>
</feature>
<dbReference type="STRING" id="1365824.V5EU85"/>
<dbReference type="Gene3D" id="4.10.60.10">
    <property type="entry name" value="Zinc finger, CCHC-type"/>
    <property type="match status" value="1"/>
</dbReference>
<feature type="region of interest" description="Disordered" evidence="5">
    <location>
        <begin position="438"/>
        <end position="460"/>
    </location>
</feature>
<feature type="domain" description="Cwf19-like C-terminal" evidence="6">
    <location>
        <begin position="372"/>
        <end position="435"/>
    </location>
</feature>
<evidence type="ECO:0000259" key="7">
    <source>
        <dbReference type="Pfam" id="PF13696"/>
    </source>
</evidence>
<dbReference type="InterPro" id="IPR040194">
    <property type="entry name" value="Cwf19-like"/>
</dbReference>
<dbReference type="GO" id="GO:0003676">
    <property type="term" value="F:nucleic acid binding"/>
    <property type="evidence" value="ECO:0007669"/>
    <property type="project" value="InterPro"/>
</dbReference>
<evidence type="ECO:0000256" key="5">
    <source>
        <dbReference type="SAM" id="MobiDB-lite"/>
    </source>
</evidence>
<evidence type="ECO:0000313" key="8">
    <source>
        <dbReference type="EMBL" id="EST05639.1"/>
    </source>
</evidence>
<dbReference type="Pfam" id="PF04677">
    <property type="entry name" value="CwfJ_C_1"/>
    <property type="match status" value="1"/>
</dbReference>
<dbReference type="PANTHER" id="PTHR12072:SF4">
    <property type="entry name" value="CWF19-LIKE PROTEIN 1"/>
    <property type="match status" value="1"/>
</dbReference>
<keyword evidence="9" id="KW-1185">Reference proteome</keyword>
<dbReference type="HOGENOM" id="CLU_019955_2_0_1"/>
<organism evidence="8 9">
    <name type="scientific">Kalmanozyma brasiliensis (strain GHG001)</name>
    <name type="common">Yeast</name>
    <name type="synonym">Pseudozyma brasiliensis</name>
    <dbReference type="NCBI Taxonomy" id="1365824"/>
    <lineage>
        <taxon>Eukaryota</taxon>
        <taxon>Fungi</taxon>
        <taxon>Dikarya</taxon>
        <taxon>Basidiomycota</taxon>
        <taxon>Ustilaginomycotina</taxon>
        <taxon>Ustilaginomycetes</taxon>
        <taxon>Ustilaginales</taxon>
        <taxon>Ustilaginaceae</taxon>
        <taxon>Kalmanozyma</taxon>
    </lineage>
</organism>
<dbReference type="PANTHER" id="PTHR12072">
    <property type="entry name" value="CWF19, CELL CYCLE CONTROL PROTEIN"/>
    <property type="match status" value="1"/>
</dbReference>
<feature type="compositionally biased region" description="Basic and acidic residues" evidence="5">
    <location>
        <begin position="291"/>
        <end position="301"/>
    </location>
</feature>
<proteinExistence type="predicted"/>
<reference evidence="9" key="1">
    <citation type="journal article" date="2013" name="Genome Announc.">
        <title>Draft genome sequence of Pseudozyma brasiliensis sp. nov. strain GHG001, a high producer of endo-1,4-xylanase isolated from an insect pest of sugarcane.</title>
        <authorList>
            <person name="Oliveira J.V.D.C."/>
            <person name="dos Santos R.A.C."/>
            <person name="Borges T.A."/>
            <person name="Riano-Pachon D.M."/>
            <person name="Goldman G.H."/>
        </authorList>
    </citation>
    <scope>NUCLEOTIDE SEQUENCE [LARGE SCALE GENOMIC DNA]</scope>
    <source>
        <strain evidence="9">GHG001</strain>
    </source>
</reference>
<keyword evidence="2" id="KW-0479">Metal-binding</keyword>
<dbReference type="AlphaFoldDB" id="V5EU85"/>
<feature type="compositionally biased region" description="Basic and acidic residues" evidence="5">
    <location>
        <begin position="451"/>
        <end position="460"/>
    </location>
</feature>
<dbReference type="InterPro" id="IPR025829">
    <property type="entry name" value="Zn_knuckle_CX2CX3GHX4C"/>
</dbReference>
<gene>
    <name evidence="8" type="ORF">PSEUBRA_SCAF5g02513</name>
</gene>
<evidence type="ECO:0008006" key="10">
    <source>
        <dbReference type="Google" id="ProtNLM"/>
    </source>
</evidence>
<evidence type="ECO:0000256" key="1">
    <source>
        <dbReference type="ARBA" id="ARBA00022664"/>
    </source>
</evidence>
<feature type="region of interest" description="Disordered" evidence="5">
    <location>
        <begin position="262"/>
        <end position="304"/>
    </location>
</feature>
<feature type="domain" description="Zinc knuckle CX2CX3GHX4C" evidence="7">
    <location>
        <begin position="307"/>
        <end position="326"/>
    </location>
</feature>